<comment type="caution">
    <text evidence="2">The sequence shown here is derived from an EMBL/GenBank/DDBJ whole genome shotgun (WGS) entry which is preliminary data.</text>
</comment>
<dbReference type="EMBL" id="BAABFN010000007">
    <property type="protein sequence ID" value="GAA4315805.1"/>
    <property type="molecule type" value="Genomic_DNA"/>
</dbReference>
<feature type="transmembrane region" description="Helical" evidence="1">
    <location>
        <begin position="53"/>
        <end position="73"/>
    </location>
</feature>
<feature type="transmembrane region" description="Helical" evidence="1">
    <location>
        <begin position="79"/>
        <end position="100"/>
    </location>
</feature>
<dbReference type="Proteomes" id="UP001501207">
    <property type="component" value="Unassembled WGS sequence"/>
</dbReference>
<reference evidence="3" key="1">
    <citation type="journal article" date="2019" name="Int. J. Syst. Evol. Microbiol.">
        <title>The Global Catalogue of Microorganisms (GCM) 10K type strain sequencing project: providing services to taxonomists for standard genome sequencing and annotation.</title>
        <authorList>
            <consortium name="The Broad Institute Genomics Platform"/>
            <consortium name="The Broad Institute Genome Sequencing Center for Infectious Disease"/>
            <person name="Wu L."/>
            <person name="Ma J."/>
        </authorList>
    </citation>
    <scope>NUCLEOTIDE SEQUENCE [LARGE SCALE GENOMIC DNA]</scope>
    <source>
        <strain evidence="3">JCM 17664</strain>
    </source>
</reference>
<protein>
    <recommendedName>
        <fullName evidence="4">DUF4870 domain-containing protein</fullName>
    </recommendedName>
</protein>
<feature type="transmembrane region" description="Helical" evidence="1">
    <location>
        <begin position="20"/>
        <end position="41"/>
    </location>
</feature>
<sequence length="124" mass="12882">MENTPQTPPVAPSGTDGKTVAIVSYITLIGWIVALILNSSNRTALGSFHLRQMLMLVLAGVALGIVRAGLSMIPYVGGALSFVCALAGIGLFVLWVLGLVGAANGEQKPLPLIGPLAQEWFKGL</sequence>
<keyword evidence="3" id="KW-1185">Reference proteome</keyword>
<evidence type="ECO:0000256" key="1">
    <source>
        <dbReference type="SAM" id="Phobius"/>
    </source>
</evidence>
<dbReference type="RefSeq" id="WP_344980269.1">
    <property type="nucleotide sequence ID" value="NZ_BAABFN010000007.1"/>
</dbReference>
<evidence type="ECO:0000313" key="3">
    <source>
        <dbReference type="Proteomes" id="UP001501207"/>
    </source>
</evidence>
<name>A0ABP8G2B1_9BACT</name>
<organism evidence="2 3">
    <name type="scientific">Compostibacter hankyongensis</name>
    <dbReference type="NCBI Taxonomy" id="1007089"/>
    <lineage>
        <taxon>Bacteria</taxon>
        <taxon>Pseudomonadati</taxon>
        <taxon>Bacteroidota</taxon>
        <taxon>Chitinophagia</taxon>
        <taxon>Chitinophagales</taxon>
        <taxon>Chitinophagaceae</taxon>
        <taxon>Compostibacter</taxon>
    </lineage>
</organism>
<gene>
    <name evidence="2" type="ORF">GCM10023143_27380</name>
</gene>
<evidence type="ECO:0008006" key="4">
    <source>
        <dbReference type="Google" id="ProtNLM"/>
    </source>
</evidence>
<keyword evidence="1" id="KW-0812">Transmembrane</keyword>
<keyword evidence="1" id="KW-0472">Membrane</keyword>
<proteinExistence type="predicted"/>
<evidence type="ECO:0000313" key="2">
    <source>
        <dbReference type="EMBL" id="GAA4315805.1"/>
    </source>
</evidence>
<keyword evidence="1" id="KW-1133">Transmembrane helix</keyword>
<accession>A0ABP8G2B1</accession>